<evidence type="ECO:0000313" key="1">
    <source>
        <dbReference type="EMBL" id="KKO11341.1"/>
    </source>
</evidence>
<dbReference type="SUPFAM" id="SSF53448">
    <property type="entry name" value="Nucleotide-diphospho-sugar transferases"/>
    <property type="match status" value="1"/>
</dbReference>
<proteinExistence type="predicted"/>
<reference evidence="1" key="1">
    <citation type="journal article" date="2015" name="Nature">
        <title>Complex archaea that bridge the gap between prokaryotes and eukaryotes.</title>
        <authorList>
            <person name="Spang A."/>
            <person name="Saw J.H."/>
            <person name="Jorgensen S.L."/>
            <person name="Zaremba-Niedzwiedzka K."/>
            <person name="Martijn J."/>
            <person name="Lind A.E."/>
            <person name="van Eijk R."/>
            <person name="Schleper C."/>
            <person name="Guy L."/>
            <person name="Ettema T.J."/>
        </authorList>
    </citation>
    <scope>NUCLEOTIDE SEQUENCE</scope>
</reference>
<dbReference type="Gene3D" id="3.90.550.10">
    <property type="entry name" value="Spore Coat Polysaccharide Biosynthesis Protein SpsA, Chain A"/>
    <property type="match status" value="1"/>
</dbReference>
<gene>
    <name evidence="1" type="ORF">LCGC14_0018220</name>
</gene>
<protein>
    <submittedName>
        <fullName evidence="1">Uncharacterized protein</fullName>
    </submittedName>
</protein>
<dbReference type="InterPro" id="IPR029044">
    <property type="entry name" value="Nucleotide-diphossugar_trans"/>
</dbReference>
<dbReference type="EMBL" id="LAZR01000003">
    <property type="protein sequence ID" value="KKO11341.1"/>
    <property type="molecule type" value="Genomic_DNA"/>
</dbReference>
<accession>A0A0F9W232</accession>
<comment type="caution">
    <text evidence="1">The sequence shown here is derived from an EMBL/GenBank/DDBJ whole genome shotgun (WGS) entry which is preliminary data.</text>
</comment>
<dbReference type="AlphaFoldDB" id="A0A0F9W232"/>
<dbReference type="CDD" id="cd00761">
    <property type="entry name" value="Glyco_tranf_GTA_type"/>
    <property type="match status" value="1"/>
</dbReference>
<organism evidence="1">
    <name type="scientific">marine sediment metagenome</name>
    <dbReference type="NCBI Taxonomy" id="412755"/>
    <lineage>
        <taxon>unclassified sequences</taxon>
        <taxon>metagenomes</taxon>
        <taxon>ecological metagenomes</taxon>
    </lineage>
</organism>
<name>A0A0F9W232_9ZZZZ</name>
<sequence length="505" mass="57507">MVRFVVNQPQEHALVSIVLLDWSCRESFHLLDYLAAQTVDRSQYEIIWTEFYDTPAEGLCRRIDTAQAQSTRPPVDVYALMDFPPELCCHRHALFNLGIVLARGRIVCFCDSDAIVQPTFVESIIEHFRHQEDTVLHMDEVRNNDPSFYPFNYPSLDEVTGFGCINWIDGRPVGILDEADPLHSRNYGACMAAARDDLIAIGGADMHTDYLGYICGFYEMSWRLTNFGRREVWSDREWLYHVWHPGQTGNEDIAGPHDGLSVSTRALQALRSDRVQPFVESPAIVSLRTQTASPDDAALLEQLVEPAWLNQWRHDKAAPAGDMATTKRRSVTPPFGLRLSFWAKLQLMPLVAGMARRQLRVKRQAAAWSRPTGPKGRLHNGIRKVIALKSFLKRIYTFDKHWIRQCWLALALAEQRGCRELVLYGEGDAAKALCHLARHLPVEIVGICPFRTHRPEKLLGRRSLTHEQLAETDALIILAAFVDTAARLEQLRQLGIDRERVIVLR</sequence>